<evidence type="ECO:0000313" key="1">
    <source>
        <dbReference type="EMBL" id="CAB4134861.1"/>
    </source>
</evidence>
<name>A0A6J5RJ04_9CAUD</name>
<proteinExistence type="predicted"/>
<reference evidence="3" key="1">
    <citation type="submission" date="2020-05" db="EMBL/GenBank/DDBJ databases">
        <authorList>
            <person name="Chiriac C."/>
            <person name="Salcher M."/>
            <person name="Ghai R."/>
            <person name="Kavagutti S V."/>
        </authorList>
    </citation>
    <scope>NUCLEOTIDE SEQUENCE</scope>
</reference>
<dbReference type="EMBL" id="LR796292">
    <property type="protein sequence ID" value="CAB4134861.1"/>
    <property type="molecule type" value="Genomic_DNA"/>
</dbReference>
<gene>
    <name evidence="3" type="ORF">UFOVP1231_17</name>
    <name evidence="1" type="ORF">UFOVP283_26</name>
    <name evidence="2" type="ORF">UFOVP957_22</name>
</gene>
<protein>
    <submittedName>
        <fullName evidence="3">Uncharacterized protein</fullName>
    </submittedName>
</protein>
<evidence type="ECO:0000313" key="2">
    <source>
        <dbReference type="EMBL" id="CAB4174108.1"/>
    </source>
</evidence>
<organism evidence="3">
    <name type="scientific">uncultured Caudovirales phage</name>
    <dbReference type="NCBI Taxonomy" id="2100421"/>
    <lineage>
        <taxon>Viruses</taxon>
        <taxon>Duplodnaviria</taxon>
        <taxon>Heunggongvirae</taxon>
        <taxon>Uroviricota</taxon>
        <taxon>Caudoviricetes</taxon>
        <taxon>Peduoviridae</taxon>
        <taxon>Maltschvirus</taxon>
        <taxon>Maltschvirus maltsch</taxon>
    </lineage>
</organism>
<dbReference type="EMBL" id="LR797182">
    <property type="protein sequence ID" value="CAB4192265.1"/>
    <property type="molecule type" value="Genomic_DNA"/>
</dbReference>
<sequence>MNHGTLTAYHFEGCRCEICRRVVTRHQKKWRLDRQRGIERMVDVVHIRAHVQQLLDQGMSFRGIALTAGYTSRNALSDALSRKKVQRKTHDRIMGIKVDADARRFGYVDSTGSCRRVQALGAIGWTTRAIAERMGVNDHATVVDLSSGRNRTIRRETAMKVKAVYEALWDQPGPSAVSAKRAAAKGWLPPAAWDDDAIDDPKHVAEDVRRRGRSTITMEDIEEARAQGYETAEQVGWRLGYSQAAISQFLSRSSRGAA</sequence>
<evidence type="ECO:0000313" key="3">
    <source>
        <dbReference type="EMBL" id="CAB4192265.1"/>
    </source>
</evidence>
<accession>A0A6J5RJ04</accession>
<dbReference type="EMBL" id="LR796918">
    <property type="protein sequence ID" value="CAB4174108.1"/>
    <property type="molecule type" value="Genomic_DNA"/>
</dbReference>